<organism evidence="2">
    <name type="scientific">Russula compacta</name>
    <dbReference type="NCBI Taxonomy" id="40490"/>
    <lineage>
        <taxon>Eukaryota</taxon>
        <taxon>Fungi</taxon>
        <taxon>Dikarya</taxon>
        <taxon>Basidiomycota</taxon>
        <taxon>Agaricomycotina</taxon>
        <taxon>Agaricomycetes</taxon>
        <taxon>Russulales</taxon>
        <taxon>Russulaceae</taxon>
        <taxon>Russula</taxon>
    </lineage>
</organism>
<name>A0A2S0U3M4_9AGAM</name>
<protein>
    <submittedName>
        <fullName evidence="2">Uncharacterized protein</fullName>
    </submittedName>
</protein>
<gene>
    <name evidence="2" type="primary">orf116</name>
</gene>
<dbReference type="EMBL" id="MH138072">
    <property type="protein sequence ID" value="AWB36086.1"/>
    <property type="molecule type" value="Genomic_DNA"/>
</dbReference>
<accession>A0A2S0U3M4</accession>
<evidence type="ECO:0000256" key="1">
    <source>
        <dbReference type="SAM" id="Phobius"/>
    </source>
</evidence>
<proteinExistence type="predicted"/>
<sequence length="116" mass="13457">MFFINTIANNDILLYSLCTFSICLIAGFYLKSYYSNSITQSSPPTFNFTQEQLNEILEELDRGENLDQQVQDRLDEDFRNMLGAENYAQFQQDLDQIHAEAEAELVNILNNIDLFL</sequence>
<keyword evidence="1" id="KW-0812">Transmembrane</keyword>
<dbReference type="RefSeq" id="YP_009487184.1">
    <property type="nucleotide sequence ID" value="NC_037773.1"/>
</dbReference>
<dbReference type="GeneID" id="36940502"/>
<keyword evidence="1" id="KW-0472">Membrane</keyword>
<dbReference type="AlphaFoldDB" id="A0A2S0U3M4"/>
<feature type="transmembrane region" description="Helical" evidence="1">
    <location>
        <begin position="12"/>
        <end position="30"/>
    </location>
</feature>
<geneLocation type="mitochondrion" evidence="2"/>
<reference evidence="2" key="1">
    <citation type="journal article" date="2018" name="Int. J. Biol. Macromol.">
        <title>Characterization and comparative mitogenomic analysis of six newly sequenced mitochondrial genomes from ectomycorrhizal fungi (Russula) and phylogenetic analysis of the Agaricomycetes.</title>
        <authorList>
            <person name="Li Q."/>
            <person name="Wang Q."/>
            <person name="Chen C."/>
            <person name="Jin X."/>
            <person name="Chen Z."/>
            <person name="Xiong C."/>
            <person name="Li P."/>
            <person name="Zhao J."/>
            <person name="Huang W."/>
        </authorList>
    </citation>
    <scope>NUCLEOTIDE SEQUENCE</scope>
</reference>
<keyword evidence="2" id="KW-0496">Mitochondrion</keyword>
<evidence type="ECO:0000313" key="2">
    <source>
        <dbReference type="EMBL" id="AWB36086.1"/>
    </source>
</evidence>
<keyword evidence="1" id="KW-1133">Transmembrane helix</keyword>